<dbReference type="Proteomes" id="UP000335636">
    <property type="component" value="Unassembled WGS sequence"/>
</dbReference>
<dbReference type="Proteomes" id="UP000662637">
    <property type="component" value="Unassembled WGS sequence"/>
</dbReference>
<protein>
    <recommendedName>
        <fullName evidence="2">RecQ-like DNA helicase BLM N-terminal domain-containing protein</fullName>
    </recommendedName>
</protein>
<feature type="region of interest" description="Disordered" evidence="1">
    <location>
        <begin position="285"/>
        <end position="322"/>
    </location>
</feature>
<accession>A0A5E4A4P0</accession>
<evidence type="ECO:0000313" key="4">
    <source>
        <dbReference type="EMBL" id="VTJ51651.1"/>
    </source>
</evidence>
<feature type="region of interest" description="Disordered" evidence="1">
    <location>
        <begin position="182"/>
        <end position="227"/>
    </location>
</feature>
<proteinExistence type="predicted"/>
<dbReference type="Pfam" id="PF16202">
    <property type="entry name" value="BLM_N"/>
    <property type="match status" value="1"/>
</dbReference>
<feature type="compositionally biased region" description="Polar residues" evidence="1">
    <location>
        <begin position="200"/>
        <end position="219"/>
    </location>
</feature>
<evidence type="ECO:0000259" key="2">
    <source>
        <dbReference type="Pfam" id="PF16202"/>
    </source>
</evidence>
<organism evidence="4 5">
    <name type="scientific">Marmota monax</name>
    <name type="common">Woodchuck</name>
    <dbReference type="NCBI Taxonomy" id="9995"/>
    <lineage>
        <taxon>Eukaryota</taxon>
        <taxon>Metazoa</taxon>
        <taxon>Chordata</taxon>
        <taxon>Craniata</taxon>
        <taxon>Vertebrata</taxon>
        <taxon>Euteleostomi</taxon>
        <taxon>Mammalia</taxon>
        <taxon>Eutheria</taxon>
        <taxon>Euarchontoglires</taxon>
        <taxon>Glires</taxon>
        <taxon>Rodentia</taxon>
        <taxon>Sciuromorpha</taxon>
        <taxon>Sciuridae</taxon>
        <taxon>Xerinae</taxon>
        <taxon>Marmotini</taxon>
        <taxon>Marmota</taxon>
    </lineage>
</organism>
<gene>
    <name evidence="3" type="ORF">GHT09_001702</name>
    <name evidence="4" type="ORF">MONAX_5E009963</name>
</gene>
<evidence type="ECO:0000256" key="1">
    <source>
        <dbReference type="SAM" id="MobiDB-lite"/>
    </source>
</evidence>
<sequence>MAAVPLNNLQEQLERHSARKLNSKLSLSKPKSSGFTFKKKSSSDNDASVASVTSVSVAKTPVLSDKDVNVSEAFSFNESLSHNPNQQTTINDFFKNVPAGQQTKATSSKSLLPNMLRIPQEVLCTTQNTPAIKTPCSAVFKKLEFSSSPDSFSVMNDWDDMDDFDTSKKFSTPPENHFVRVSTAQKSKKAKRNFIKPQPHKTNTVKTDLTPSSSESQQIDLAKDQKDDSEWLSSGVICIDDDPVSETLINDNTQESYSLKTHLGDERGNGEKKKNVEEVELRSTEKLPHIDFDDDDYDIDFVPPSPEEEIISGASSSLKSFR</sequence>
<dbReference type="AlphaFoldDB" id="A0A5E4A4P0"/>
<name>A0A5E4A4P0_MARMO</name>
<evidence type="ECO:0000313" key="3">
    <source>
        <dbReference type="EMBL" id="KAF7466993.1"/>
    </source>
</evidence>
<reference evidence="4 5" key="1">
    <citation type="submission" date="2019-04" db="EMBL/GenBank/DDBJ databases">
        <authorList>
            <person name="Alioto T."/>
            <person name="Alioto T."/>
        </authorList>
    </citation>
    <scope>NUCLEOTIDE SEQUENCE [LARGE SCALE GENOMIC DNA]</scope>
</reference>
<dbReference type="InterPro" id="IPR032437">
    <property type="entry name" value="BLM_N"/>
</dbReference>
<dbReference type="EMBL" id="WJEC01007815">
    <property type="protein sequence ID" value="KAF7466993.1"/>
    <property type="molecule type" value="Genomic_DNA"/>
</dbReference>
<feature type="domain" description="RecQ-like DNA helicase BLM N-terminal" evidence="2">
    <location>
        <begin position="1"/>
        <end position="321"/>
    </location>
</feature>
<dbReference type="EMBL" id="CABDUW010000008">
    <property type="protein sequence ID" value="VTJ51651.1"/>
    <property type="molecule type" value="Genomic_DNA"/>
</dbReference>
<keyword evidence="5" id="KW-1185">Reference proteome</keyword>
<feature type="compositionally biased region" description="Low complexity" evidence="1">
    <location>
        <begin position="23"/>
        <end position="36"/>
    </location>
</feature>
<evidence type="ECO:0000313" key="5">
    <source>
        <dbReference type="Proteomes" id="UP000335636"/>
    </source>
</evidence>
<feature type="region of interest" description="Disordered" evidence="1">
    <location>
        <begin position="14"/>
        <end position="50"/>
    </location>
</feature>
<reference evidence="3" key="2">
    <citation type="submission" date="2020-08" db="EMBL/GenBank/DDBJ databases">
        <authorList>
            <person name="Shumante A."/>
            <person name="Zimin A.V."/>
            <person name="Puiu D."/>
            <person name="Salzberg S.L."/>
        </authorList>
    </citation>
    <scope>NUCLEOTIDE SEQUENCE</scope>
    <source>
        <strain evidence="3">WC2-LM</strain>
        <tissue evidence="3">Liver</tissue>
    </source>
</reference>
<feature type="compositionally biased region" description="Polar residues" evidence="1">
    <location>
        <begin position="313"/>
        <end position="322"/>
    </location>
</feature>